<reference evidence="1 2" key="1">
    <citation type="submission" date="2024-04" db="EMBL/GenBank/DDBJ databases">
        <title>Human intestinal bacterial collection.</title>
        <authorList>
            <person name="Pauvert C."/>
            <person name="Hitch T.C.A."/>
            <person name="Clavel T."/>
        </authorList>
    </citation>
    <scope>NUCLEOTIDE SEQUENCE [LARGE SCALE GENOMIC DNA]</scope>
    <source>
        <strain evidence="1 2">CLA-KB-H42</strain>
    </source>
</reference>
<sequence length="136" mass="15160">MKGGEHIGDDADVVLQIGIERNHRIVSAFCMHQTRQERVLMASVSAELESCVKGIGFMEIAHDLPRCIDRAVVDEQNAAFSDHAGVEQAAHQRLQASRGFTEHLFLVVARHDDAEARLLSSERTPVGIWQVVLRLH</sequence>
<comment type="caution">
    <text evidence="1">The sequence shown here is derived from an EMBL/GenBank/DDBJ whole genome shotgun (WGS) entry which is preliminary data.</text>
</comment>
<gene>
    <name evidence="1" type="ORF">AAA083_07010</name>
</gene>
<dbReference type="EMBL" id="JBBNOP010000005">
    <property type="protein sequence ID" value="MEQ3362721.1"/>
    <property type="molecule type" value="Genomic_DNA"/>
</dbReference>
<dbReference type="Proteomes" id="UP001487305">
    <property type="component" value="Unassembled WGS sequence"/>
</dbReference>
<accession>A0ABV1JED3</accession>
<name>A0ABV1JED3_9ACTN</name>
<evidence type="ECO:0000313" key="1">
    <source>
        <dbReference type="EMBL" id="MEQ3362721.1"/>
    </source>
</evidence>
<organism evidence="1 2">
    <name type="scientific">Raoultibacter massiliensis</name>
    <dbReference type="NCBI Taxonomy" id="1852371"/>
    <lineage>
        <taxon>Bacteria</taxon>
        <taxon>Bacillati</taxon>
        <taxon>Actinomycetota</taxon>
        <taxon>Coriobacteriia</taxon>
        <taxon>Eggerthellales</taxon>
        <taxon>Eggerthellaceae</taxon>
        <taxon>Raoultibacter</taxon>
    </lineage>
</organism>
<keyword evidence="2" id="KW-1185">Reference proteome</keyword>
<protein>
    <submittedName>
        <fullName evidence="1">Uncharacterized protein</fullName>
    </submittedName>
</protein>
<evidence type="ECO:0000313" key="2">
    <source>
        <dbReference type="Proteomes" id="UP001487305"/>
    </source>
</evidence>
<proteinExistence type="predicted"/>